<name>A0A9W6SJT2_9ACTN</name>
<reference evidence="1" key="1">
    <citation type="submission" date="2023-03" db="EMBL/GenBank/DDBJ databases">
        <title>Actinorhabdospora filicis NBRC 111898.</title>
        <authorList>
            <person name="Ichikawa N."/>
            <person name="Sato H."/>
            <person name="Tonouchi N."/>
        </authorList>
    </citation>
    <scope>NUCLEOTIDE SEQUENCE</scope>
    <source>
        <strain evidence="1">NBRC 111898</strain>
    </source>
</reference>
<comment type="caution">
    <text evidence="1">The sequence shown here is derived from an EMBL/GenBank/DDBJ whole genome shotgun (WGS) entry which is preliminary data.</text>
</comment>
<protein>
    <submittedName>
        <fullName evidence="1">Uncharacterized protein</fullName>
    </submittedName>
</protein>
<organism evidence="1 2">
    <name type="scientific">Actinorhabdospora filicis</name>
    <dbReference type="NCBI Taxonomy" id="1785913"/>
    <lineage>
        <taxon>Bacteria</taxon>
        <taxon>Bacillati</taxon>
        <taxon>Actinomycetota</taxon>
        <taxon>Actinomycetes</taxon>
        <taxon>Micromonosporales</taxon>
        <taxon>Micromonosporaceae</taxon>
        <taxon>Actinorhabdospora</taxon>
    </lineage>
</organism>
<sequence length="73" mass="7766">MALVRPGLGRTIGPGYGAALADLDARLPRLTEGERVLVEDILTAAEWVSARRGLLRAADNPGFVRARPAMLIA</sequence>
<dbReference type="Proteomes" id="UP001165079">
    <property type="component" value="Unassembled WGS sequence"/>
</dbReference>
<dbReference type="RefSeq" id="WP_285663498.1">
    <property type="nucleotide sequence ID" value="NZ_BSTX01000002.1"/>
</dbReference>
<gene>
    <name evidence="1" type="ORF">Afil01_31470</name>
</gene>
<evidence type="ECO:0000313" key="2">
    <source>
        <dbReference type="Proteomes" id="UP001165079"/>
    </source>
</evidence>
<dbReference type="EMBL" id="BSTX01000002">
    <property type="protein sequence ID" value="GLZ78340.1"/>
    <property type="molecule type" value="Genomic_DNA"/>
</dbReference>
<evidence type="ECO:0000313" key="1">
    <source>
        <dbReference type="EMBL" id="GLZ78340.1"/>
    </source>
</evidence>
<keyword evidence="2" id="KW-1185">Reference proteome</keyword>
<proteinExistence type="predicted"/>
<dbReference type="AlphaFoldDB" id="A0A9W6SJT2"/>
<accession>A0A9W6SJT2</accession>